<evidence type="ECO:0000256" key="1">
    <source>
        <dbReference type="SAM" id="MobiDB-lite"/>
    </source>
</evidence>
<dbReference type="Pfam" id="PF13223">
    <property type="entry name" value="DUF4031"/>
    <property type="match status" value="1"/>
</dbReference>
<reference evidence="3 4" key="1">
    <citation type="submission" date="2020-08" db="EMBL/GenBank/DDBJ databases">
        <title>Functional genomics of gut bacteria from endangered species of beetles.</title>
        <authorList>
            <person name="Carlos-Shanley C."/>
        </authorList>
    </citation>
    <scope>NUCLEOTIDE SEQUENCE [LARGE SCALE GENOMIC DNA]</scope>
    <source>
        <strain evidence="3 4">S00179</strain>
    </source>
</reference>
<gene>
    <name evidence="3" type="ORF">HNP46_006496</name>
</gene>
<sequence length="135" mass="15255">MRAPDLEILMAVYVDSMRAPFGRMIMCHMTADTDEELHQMADKIGVSRRWWQAPPAKDSHYDIALTKRALAVAAGAIEVTWRQTGLMCKRRRETGKFGPPEAAEAWYRERHLGGMPDPDDEAPAKQPGDQIDLFS</sequence>
<name>A0A7W7KRF1_PSENT</name>
<dbReference type="InterPro" id="IPR025109">
    <property type="entry name" value="DUF4031"/>
</dbReference>
<comment type="caution">
    <text evidence="3">The sequence shown here is derived from an EMBL/GenBank/DDBJ whole genome shotgun (WGS) entry which is preliminary data.</text>
</comment>
<feature type="region of interest" description="Disordered" evidence="1">
    <location>
        <begin position="110"/>
        <end position="135"/>
    </location>
</feature>
<dbReference type="AlphaFoldDB" id="A0A7W7KRF1"/>
<dbReference type="EMBL" id="JACHLI010000043">
    <property type="protein sequence ID" value="MBB4867582.1"/>
    <property type="molecule type" value="Genomic_DNA"/>
</dbReference>
<feature type="domain" description="DUF4031" evidence="2">
    <location>
        <begin position="12"/>
        <end position="88"/>
    </location>
</feature>
<accession>A0A7W7KRF1</accession>
<protein>
    <recommendedName>
        <fullName evidence="2">DUF4031 domain-containing protein</fullName>
    </recommendedName>
</protein>
<evidence type="ECO:0000313" key="4">
    <source>
        <dbReference type="Proteomes" id="UP000566995"/>
    </source>
</evidence>
<dbReference type="RefSeq" id="WP_260403322.1">
    <property type="nucleotide sequence ID" value="NZ_JACHLI010000043.1"/>
</dbReference>
<dbReference type="Proteomes" id="UP000566995">
    <property type="component" value="Unassembled WGS sequence"/>
</dbReference>
<evidence type="ECO:0000313" key="3">
    <source>
        <dbReference type="EMBL" id="MBB4867582.1"/>
    </source>
</evidence>
<evidence type="ECO:0000259" key="2">
    <source>
        <dbReference type="Pfam" id="PF13223"/>
    </source>
</evidence>
<organism evidence="3 4">
    <name type="scientific">Pseudomonas nitroreducens</name>
    <dbReference type="NCBI Taxonomy" id="46680"/>
    <lineage>
        <taxon>Bacteria</taxon>
        <taxon>Pseudomonadati</taxon>
        <taxon>Pseudomonadota</taxon>
        <taxon>Gammaproteobacteria</taxon>
        <taxon>Pseudomonadales</taxon>
        <taxon>Pseudomonadaceae</taxon>
        <taxon>Pseudomonas</taxon>
    </lineage>
</organism>
<proteinExistence type="predicted"/>